<dbReference type="AlphaFoldDB" id="A0A843W527"/>
<organism evidence="3 4">
    <name type="scientific">Colocasia esculenta</name>
    <name type="common">Wild taro</name>
    <name type="synonym">Arum esculentum</name>
    <dbReference type="NCBI Taxonomy" id="4460"/>
    <lineage>
        <taxon>Eukaryota</taxon>
        <taxon>Viridiplantae</taxon>
        <taxon>Streptophyta</taxon>
        <taxon>Embryophyta</taxon>
        <taxon>Tracheophyta</taxon>
        <taxon>Spermatophyta</taxon>
        <taxon>Magnoliopsida</taxon>
        <taxon>Liliopsida</taxon>
        <taxon>Araceae</taxon>
        <taxon>Aroideae</taxon>
        <taxon>Colocasieae</taxon>
        <taxon>Colocasia</taxon>
    </lineage>
</organism>
<dbReference type="PANTHER" id="PTHR10344">
    <property type="entry name" value="THYMIDYLATE KINASE"/>
    <property type="match status" value="1"/>
</dbReference>
<dbReference type="EMBL" id="NMUH01003210">
    <property type="protein sequence ID" value="MQM04399.1"/>
    <property type="molecule type" value="Genomic_DNA"/>
</dbReference>
<dbReference type="GO" id="GO:0006227">
    <property type="term" value="P:dUDP biosynthetic process"/>
    <property type="evidence" value="ECO:0007669"/>
    <property type="project" value="TreeGrafter"/>
</dbReference>
<dbReference type="GO" id="GO:0004550">
    <property type="term" value="F:nucleoside diphosphate kinase activity"/>
    <property type="evidence" value="ECO:0007669"/>
    <property type="project" value="TreeGrafter"/>
</dbReference>
<dbReference type="Proteomes" id="UP000652761">
    <property type="component" value="Unassembled WGS sequence"/>
</dbReference>
<dbReference type="InterPro" id="IPR027417">
    <property type="entry name" value="P-loop_NTPase"/>
</dbReference>
<proteinExistence type="inferred from homology"/>
<feature type="non-terminal residue" evidence="3">
    <location>
        <position position="161"/>
    </location>
</feature>
<comment type="caution">
    <text evidence="3">The sequence shown here is derived from an EMBL/GenBank/DDBJ whole genome shotgun (WGS) entry which is preliminary data.</text>
</comment>
<feature type="non-terminal residue" evidence="3">
    <location>
        <position position="1"/>
    </location>
</feature>
<dbReference type="GO" id="GO:0006235">
    <property type="term" value="P:dTTP biosynthetic process"/>
    <property type="evidence" value="ECO:0007669"/>
    <property type="project" value="TreeGrafter"/>
</dbReference>
<dbReference type="GO" id="GO:0005829">
    <property type="term" value="C:cytosol"/>
    <property type="evidence" value="ECO:0007669"/>
    <property type="project" value="TreeGrafter"/>
</dbReference>
<comment type="similarity">
    <text evidence="1">Belongs to the thymidylate kinase family.</text>
</comment>
<protein>
    <recommendedName>
        <fullName evidence="2">Thymidylate kinase-like domain-containing protein</fullName>
    </recommendedName>
</protein>
<evidence type="ECO:0000256" key="1">
    <source>
        <dbReference type="ARBA" id="ARBA00009776"/>
    </source>
</evidence>
<dbReference type="Gene3D" id="3.40.50.300">
    <property type="entry name" value="P-loop containing nucleotide triphosphate hydrolases"/>
    <property type="match status" value="1"/>
</dbReference>
<dbReference type="SUPFAM" id="SSF52540">
    <property type="entry name" value="P-loop containing nucleoside triphosphate hydrolases"/>
    <property type="match status" value="1"/>
</dbReference>
<dbReference type="GO" id="GO:0004798">
    <property type="term" value="F:dTMP kinase activity"/>
    <property type="evidence" value="ECO:0007669"/>
    <property type="project" value="TreeGrafter"/>
</dbReference>
<accession>A0A843W527</accession>
<evidence type="ECO:0000313" key="4">
    <source>
        <dbReference type="Proteomes" id="UP000652761"/>
    </source>
</evidence>
<dbReference type="OrthoDB" id="425602at2759"/>
<dbReference type="GO" id="GO:0005739">
    <property type="term" value="C:mitochondrion"/>
    <property type="evidence" value="ECO:0007669"/>
    <property type="project" value="TreeGrafter"/>
</dbReference>
<name>A0A843W527_COLES</name>
<dbReference type="PANTHER" id="PTHR10344:SF1">
    <property type="entry name" value="THYMIDYLATE KINASE"/>
    <property type="match status" value="1"/>
</dbReference>
<keyword evidence="4" id="KW-1185">Reference proteome</keyword>
<evidence type="ECO:0000259" key="2">
    <source>
        <dbReference type="Pfam" id="PF02223"/>
    </source>
</evidence>
<sequence length="161" mass="18287">STNCFGRAGSQWETLQSSRLISFLQRKGLPVEAWRFPDRTTSVGGMISSYLSNTSQLDDRTIHLLFCANHWEKSSLMETKLRSGTSPVVDRYSFSGVAFSAAKGMDIQWCKASEEGLIAPDLVIYLDIPPEQNGYGGERYKQIKFHRKVAHHYHNLRNATW</sequence>
<reference evidence="3" key="1">
    <citation type="submission" date="2017-07" db="EMBL/GenBank/DDBJ databases">
        <title>Taro Niue Genome Assembly and Annotation.</title>
        <authorList>
            <person name="Atibalentja N."/>
            <person name="Keating K."/>
            <person name="Fields C.J."/>
        </authorList>
    </citation>
    <scope>NUCLEOTIDE SEQUENCE</scope>
    <source>
        <strain evidence="3">Niue_2</strain>
        <tissue evidence="3">Leaf</tissue>
    </source>
</reference>
<feature type="domain" description="Thymidylate kinase-like" evidence="2">
    <location>
        <begin position="14"/>
        <end position="157"/>
    </location>
</feature>
<gene>
    <name evidence="3" type="ORF">Taro_037201</name>
</gene>
<dbReference type="GO" id="GO:0005634">
    <property type="term" value="C:nucleus"/>
    <property type="evidence" value="ECO:0007669"/>
    <property type="project" value="TreeGrafter"/>
</dbReference>
<dbReference type="InterPro" id="IPR039430">
    <property type="entry name" value="Thymidylate_kin-like_dom"/>
</dbReference>
<evidence type="ECO:0000313" key="3">
    <source>
        <dbReference type="EMBL" id="MQM04399.1"/>
    </source>
</evidence>
<dbReference type="GO" id="GO:0006233">
    <property type="term" value="P:dTDP biosynthetic process"/>
    <property type="evidence" value="ECO:0007669"/>
    <property type="project" value="TreeGrafter"/>
</dbReference>
<dbReference type="Pfam" id="PF02223">
    <property type="entry name" value="Thymidylate_kin"/>
    <property type="match status" value="1"/>
</dbReference>